<accession>A0A101KV33</accession>
<dbReference type="AlphaFoldDB" id="A0A101KV33"/>
<reference evidence="6 7" key="1">
    <citation type="submission" date="2015-12" db="EMBL/GenBank/DDBJ databases">
        <title>Draft genome sequence of Mesorhizobium sp. UFLA 01-765, a multitolerant efficient symbiont and plant-growth promoting strain isolated from Zn-mining soil using Leucaena leucocephala as a trap plant.</title>
        <authorList>
            <person name="Rangel W.M."/>
            <person name="Thijs S."/>
            <person name="Longatti S.M."/>
            <person name="Moreira F.M."/>
            <person name="Weyens N."/>
            <person name="Vangronsveld J."/>
            <person name="Van Hamme J.D."/>
            <person name="Bottos E.M."/>
            <person name="Rineau F."/>
        </authorList>
    </citation>
    <scope>NUCLEOTIDE SEQUENCE [LARGE SCALE GENOMIC DNA]</scope>
    <source>
        <strain evidence="6 7">UFLA 01-765</strain>
    </source>
</reference>
<evidence type="ECO:0000256" key="1">
    <source>
        <dbReference type="ARBA" id="ARBA00008676"/>
    </source>
</evidence>
<proteinExistence type="inferred from homology"/>
<dbReference type="Pfam" id="PF02548">
    <property type="entry name" value="Pantoate_transf"/>
    <property type="match status" value="1"/>
</dbReference>
<evidence type="ECO:0000313" key="7">
    <source>
        <dbReference type="Proteomes" id="UP000053176"/>
    </source>
</evidence>
<dbReference type="Proteomes" id="UP000053176">
    <property type="component" value="Unassembled WGS sequence"/>
</dbReference>
<evidence type="ECO:0000256" key="4">
    <source>
        <dbReference type="ARBA" id="ARBA00022655"/>
    </source>
</evidence>
<evidence type="ECO:0000256" key="3">
    <source>
        <dbReference type="ARBA" id="ARBA00012618"/>
    </source>
</evidence>
<dbReference type="InterPro" id="IPR003700">
    <property type="entry name" value="Pantoate_hydroxy_MeTrfase"/>
</dbReference>
<dbReference type="GO" id="GO:0008168">
    <property type="term" value="F:methyltransferase activity"/>
    <property type="evidence" value="ECO:0007669"/>
    <property type="project" value="UniProtKB-KW"/>
</dbReference>
<protein>
    <recommendedName>
        <fullName evidence="3">3-methyl-2-oxobutanoate hydroxymethyltransferase</fullName>
        <ecNumber evidence="3">2.1.2.11</ecNumber>
    </recommendedName>
</protein>
<dbReference type="Gene3D" id="3.20.20.60">
    <property type="entry name" value="Phosphoenolpyruvate-binding domains"/>
    <property type="match status" value="1"/>
</dbReference>
<dbReference type="GO" id="GO:0032259">
    <property type="term" value="P:methylation"/>
    <property type="evidence" value="ECO:0007669"/>
    <property type="project" value="UniProtKB-KW"/>
</dbReference>
<dbReference type="EMBL" id="LPWA01000090">
    <property type="protein sequence ID" value="KUM27521.1"/>
    <property type="molecule type" value="Genomic_DNA"/>
</dbReference>
<evidence type="ECO:0000256" key="5">
    <source>
        <dbReference type="ARBA" id="ARBA00022679"/>
    </source>
</evidence>
<keyword evidence="4" id="KW-0566">Pantothenate biosynthesis</keyword>
<dbReference type="PANTHER" id="PTHR20881">
    <property type="entry name" value="3-METHYL-2-OXOBUTANOATE HYDROXYMETHYLTRANSFERASE"/>
    <property type="match status" value="1"/>
</dbReference>
<keyword evidence="5 6" id="KW-0808">Transferase</keyword>
<dbReference type="PANTHER" id="PTHR20881:SF0">
    <property type="entry name" value="3-METHYL-2-OXOBUTANOATE HYDROXYMETHYLTRANSFERASE"/>
    <property type="match status" value="1"/>
</dbReference>
<comment type="similarity">
    <text evidence="1">Belongs to the PanB family.</text>
</comment>
<dbReference type="GO" id="GO:0000287">
    <property type="term" value="F:magnesium ion binding"/>
    <property type="evidence" value="ECO:0007669"/>
    <property type="project" value="TreeGrafter"/>
</dbReference>
<comment type="subunit">
    <text evidence="2">Homodecamer; pentamer of dimers.</text>
</comment>
<dbReference type="InterPro" id="IPR040442">
    <property type="entry name" value="Pyrv_kinase-like_dom_sf"/>
</dbReference>
<dbReference type="OrthoDB" id="9781789at2"/>
<dbReference type="EC" id="2.1.2.11" evidence="3"/>
<comment type="caution">
    <text evidence="6">The sequence shown here is derived from an EMBL/GenBank/DDBJ whole genome shotgun (WGS) entry which is preliminary data.</text>
</comment>
<name>A0A101KV33_RHILI</name>
<dbReference type="SUPFAM" id="SSF51621">
    <property type="entry name" value="Phosphoenolpyruvate/pyruvate domain"/>
    <property type="match status" value="1"/>
</dbReference>
<dbReference type="GO" id="GO:0015940">
    <property type="term" value="P:pantothenate biosynthetic process"/>
    <property type="evidence" value="ECO:0007669"/>
    <property type="project" value="UniProtKB-KW"/>
</dbReference>
<evidence type="ECO:0000256" key="2">
    <source>
        <dbReference type="ARBA" id="ARBA00011424"/>
    </source>
</evidence>
<sequence length="274" mass="30171">MVTRNTRPTVADIRAMKARGEKISMLYVTTLEEAAAADAAGIHMLSIEGRFFSHEMREAAGRCFVQVGLPYGGWGTFQGRPLATAEDYLRAAFHFAAMGGDCFYCAASYDIQKMLCDNHVPIVAHVGLIPSYITWTGFRAVGKTAGEATAVWRQVKQLEAIGCFGAELEVVPDRVGAFISKNTSMIMLGMGAGPEADAQYLFAEDVLGHTQGHRPRHAKTYRNFAAEYERLQNERVSAFKEFIADVRTGAYPAPQHNVAIADEEFDRFMDQAKA</sequence>
<dbReference type="InterPro" id="IPR015813">
    <property type="entry name" value="Pyrv/PenolPyrv_kinase-like_dom"/>
</dbReference>
<gene>
    <name evidence="6" type="ORF">AU467_16605</name>
</gene>
<evidence type="ECO:0000313" key="6">
    <source>
        <dbReference type="EMBL" id="KUM27521.1"/>
    </source>
</evidence>
<dbReference type="GO" id="GO:0003864">
    <property type="term" value="F:3-methyl-2-oxobutanoate hydroxymethyltransferase activity"/>
    <property type="evidence" value="ECO:0007669"/>
    <property type="project" value="UniProtKB-EC"/>
</dbReference>
<organism evidence="6 7">
    <name type="scientific">Rhizobium loti</name>
    <name type="common">Mesorhizobium loti</name>
    <dbReference type="NCBI Taxonomy" id="381"/>
    <lineage>
        <taxon>Bacteria</taxon>
        <taxon>Pseudomonadati</taxon>
        <taxon>Pseudomonadota</taxon>
        <taxon>Alphaproteobacteria</taxon>
        <taxon>Hyphomicrobiales</taxon>
        <taxon>Phyllobacteriaceae</taxon>
        <taxon>Mesorhizobium</taxon>
    </lineage>
</organism>
<keyword evidence="6" id="KW-0489">Methyltransferase</keyword>